<evidence type="ECO:0000259" key="1">
    <source>
        <dbReference type="Pfam" id="PF04233"/>
    </source>
</evidence>
<dbReference type="Proteomes" id="UP000287401">
    <property type="component" value="Unassembled WGS sequence"/>
</dbReference>
<protein>
    <recommendedName>
        <fullName evidence="1">Phage head morphogenesis domain-containing protein</fullName>
    </recommendedName>
</protein>
<dbReference type="EMBL" id="QRAL01000006">
    <property type="protein sequence ID" value="RSU58018.1"/>
    <property type="molecule type" value="Genomic_DNA"/>
</dbReference>
<gene>
    <name evidence="2" type="ORF">DAH51_07180</name>
</gene>
<name>A0A430BZ85_SPHYA</name>
<evidence type="ECO:0000313" key="2">
    <source>
        <dbReference type="EMBL" id="RSU58018.1"/>
    </source>
</evidence>
<organism evidence="2 3">
    <name type="scientific">Sphingobium yanoikuyae</name>
    <name type="common">Sphingomonas yanoikuyae</name>
    <dbReference type="NCBI Taxonomy" id="13690"/>
    <lineage>
        <taxon>Bacteria</taxon>
        <taxon>Pseudomonadati</taxon>
        <taxon>Pseudomonadota</taxon>
        <taxon>Alphaproteobacteria</taxon>
        <taxon>Sphingomonadales</taxon>
        <taxon>Sphingomonadaceae</taxon>
        <taxon>Sphingobium</taxon>
    </lineage>
</organism>
<dbReference type="AlphaFoldDB" id="A0A430BZ85"/>
<feature type="domain" description="Phage head morphogenesis" evidence="1">
    <location>
        <begin position="155"/>
        <end position="268"/>
    </location>
</feature>
<dbReference type="Pfam" id="PF04233">
    <property type="entry name" value="Phage_Mu_F"/>
    <property type="match status" value="1"/>
</dbReference>
<dbReference type="InterPro" id="IPR006528">
    <property type="entry name" value="Phage_head_morphogenesis_dom"/>
</dbReference>
<reference evidence="2 3" key="1">
    <citation type="submission" date="2018-07" db="EMBL/GenBank/DDBJ databases">
        <title>Genomic and Epidemiologic Investigation of an Indolent Hospital Outbreak.</title>
        <authorList>
            <person name="Johnson R.C."/>
            <person name="Deming C."/>
            <person name="Conlan S."/>
            <person name="Zellmer C.J."/>
            <person name="Michelin A.V."/>
            <person name="Lee-Lin S."/>
            <person name="Thomas P.J."/>
            <person name="Park M."/>
            <person name="Weingarten R.A."/>
            <person name="Less J."/>
            <person name="Dekker J.P."/>
            <person name="Frank K.M."/>
            <person name="Musser K.A."/>
            <person name="Mcquiston J.R."/>
            <person name="Henderson D.K."/>
            <person name="Lau A.F."/>
            <person name="Palmore T.N."/>
            <person name="Segre J.A."/>
        </authorList>
    </citation>
    <scope>NUCLEOTIDE SEQUENCE [LARGE SCALE GENOMIC DNA]</scope>
    <source>
        <strain evidence="2 3">SK-NIH.Env6_1116</strain>
    </source>
</reference>
<comment type="caution">
    <text evidence="2">The sequence shown here is derived from an EMBL/GenBank/DDBJ whole genome shotgun (WGS) entry which is preliminary data.</text>
</comment>
<accession>A0A430BZ85</accession>
<sequence length="276" mass="31091">MRYNLAALARRQRKIRRSSITIRDIDPPSTMATDLYRAVYLRVTAAWAAATERINAEYARTLATMMQDSPADLQREVDDAASAIDRLLLLLTPDIRQWAFGVERWYRSKWRGAVLAATGVDLQTMLGPEDMAAPLESHIQWNVSLVRDVSDQIRQRIGNAVFDGLRNRTPARDVAKAIDEAVGLGRARSQRIASDQLNKLSNALADERRREAGISRFKWRWSHKVHGRREHIARDGKIYADTAAGADEAEGVLPPPEDRPGQLPYCGCRGQAFIQF</sequence>
<proteinExistence type="predicted"/>
<evidence type="ECO:0000313" key="3">
    <source>
        <dbReference type="Proteomes" id="UP000287401"/>
    </source>
</evidence>